<dbReference type="Gene3D" id="2.130.10.10">
    <property type="entry name" value="YVTN repeat-like/Quinoprotein amine dehydrogenase"/>
    <property type="match status" value="1"/>
</dbReference>
<protein>
    <submittedName>
        <fullName evidence="3">Peptidase domain-containing protein</fullName>
    </submittedName>
</protein>
<dbReference type="PANTHER" id="PTHR36842:SF1">
    <property type="entry name" value="PROTEIN TOLB"/>
    <property type="match status" value="1"/>
</dbReference>
<keyword evidence="2" id="KW-0812">Transmembrane</keyword>
<keyword evidence="2" id="KW-0472">Membrane</keyword>
<dbReference type="AlphaFoldDB" id="A0A831TEP1"/>
<name>A0A831TEP1_9BACT</name>
<sequence>MRLERRRQAARRHARGFEPAQRWGIILFRAIALGKQEGLGKGSRVSARRQSWWIPLFVLALTLTSLPASTASAATVEPGRLLAYIDRDRTLWIGDDQGNWRQQLTNGVAVTGAVWSGDGDRLAYTFLRDGRSVVGLARFLPEPVTRELGPGIHPAWSWDGRWLAYVNEGTVQVVNRDGEPAGQYQVGATSLVWSPDGRYLGFTRPTGVPDYTDCPVLELGWVDLASGQTRIAARSFGTFAWAGDSLRLLYASAADATVWSYNVQSGTARRITNRFPNPCSGPFQITPDGQRLLFLDFRNGGDDLVVLDLNNLQERVFADLPIGYPSKALPESYVWVDPLGRFAYVARSYPTMVTRVDLSSGERTVLVPDDYRMLLAVSPDGSRLAFLDTPHGKPPEVIVRDLRTGQTGSLQRAGWAAWQPSAISPVVMRSWGAVWDREDRPVAAGAVARTWIWGPEPFLTLEERYADAAGGRRAVQYWDKSRMEVNQPSGDRSSRWFVTNGLLVRELITGQLQVGDSQFVDREPANIPVAGDLDDRTGPTYATLRSLLAAPAAQVGREIRARVHRDGTIVEDGPGGVFAAYYVPETNHTIADVFWQYLQEESIVWDGADFVPGRLFEPTFFATGFPITEAYWARVKVGGQEKDVLIQCFERRCLTYTPDNPQGWKVEMGNVGRHYVLWRYGG</sequence>
<dbReference type="InterPro" id="IPR015943">
    <property type="entry name" value="WD40/YVTN_repeat-like_dom_sf"/>
</dbReference>
<dbReference type="Gene3D" id="2.120.10.30">
    <property type="entry name" value="TolB, C-terminal domain"/>
    <property type="match status" value="1"/>
</dbReference>
<organism evidence="3">
    <name type="scientific">Thermorudis peleae</name>
    <dbReference type="NCBI Taxonomy" id="1382356"/>
    <lineage>
        <taxon>Bacteria</taxon>
        <taxon>Pseudomonadati</taxon>
        <taxon>Thermomicrobiota</taxon>
        <taxon>Thermomicrobia</taxon>
        <taxon>Thermomicrobia incertae sedis</taxon>
        <taxon>Thermorudis</taxon>
    </lineage>
</organism>
<evidence type="ECO:0000313" key="3">
    <source>
        <dbReference type="EMBL" id="HEG90976.1"/>
    </source>
</evidence>
<comment type="similarity">
    <text evidence="1">Belongs to the TolB family.</text>
</comment>
<keyword evidence="2" id="KW-1133">Transmembrane helix</keyword>
<dbReference type="PANTHER" id="PTHR36842">
    <property type="entry name" value="PROTEIN TOLB HOMOLOG"/>
    <property type="match status" value="1"/>
</dbReference>
<evidence type="ECO:0000256" key="2">
    <source>
        <dbReference type="SAM" id="Phobius"/>
    </source>
</evidence>
<evidence type="ECO:0000256" key="1">
    <source>
        <dbReference type="ARBA" id="ARBA00009820"/>
    </source>
</evidence>
<dbReference type="EMBL" id="DSIY01000147">
    <property type="protein sequence ID" value="HEG90976.1"/>
    <property type="molecule type" value="Genomic_DNA"/>
</dbReference>
<dbReference type="InterPro" id="IPR011659">
    <property type="entry name" value="WD40"/>
</dbReference>
<reference evidence="3" key="1">
    <citation type="journal article" date="2020" name="mSystems">
        <title>Genome- and Community-Level Interaction Insights into Carbon Utilization and Element Cycling Functions of Hydrothermarchaeota in Hydrothermal Sediment.</title>
        <authorList>
            <person name="Zhou Z."/>
            <person name="Liu Y."/>
            <person name="Xu W."/>
            <person name="Pan J."/>
            <person name="Luo Z.H."/>
            <person name="Li M."/>
        </authorList>
    </citation>
    <scope>NUCLEOTIDE SEQUENCE [LARGE SCALE GENOMIC DNA]</scope>
    <source>
        <strain evidence="3">SpSt-210</strain>
    </source>
</reference>
<dbReference type="InterPro" id="IPR011042">
    <property type="entry name" value="6-blade_b-propeller_TolB-like"/>
</dbReference>
<comment type="caution">
    <text evidence="3">The sequence shown here is derived from an EMBL/GenBank/DDBJ whole genome shotgun (WGS) entry which is preliminary data.</text>
</comment>
<dbReference type="Pfam" id="PF07676">
    <property type="entry name" value="PD40"/>
    <property type="match status" value="3"/>
</dbReference>
<gene>
    <name evidence="3" type="ORF">ENP34_05995</name>
</gene>
<proteinExistence type="inferred from homology"/>
<dbReference type="SUPFAM" id="SSF82171">
    <property type="entry name" value="DPP6 N-terminal domain-like"/>
    <property type="match status" value="1"/>
</dbReference>
<feature type="transmembrane region" description="Helical" evidence="2">
    <location>
        <begin position="51"/>
        <end position="68"/>
    </location>
</feature>
<accession>A0A831TEP1</accession>